<organism evidence="1">
    <name type="scientific">marine metagenome</name>
    <dbReference type="NCBI Taxonomy" id="408172"/>
    <lineage>
        <taxon>unclassified sequences</taxon>
        <taxon>metagenomes</taxon>
        <taxon>ecological metagenomes</taxon>
    </lineage>
</organism>
<feature type="non-terminal residue" evidence="1">
    <location>
        <position position="51"/>
    </location>
</feature>
<reference evidence="1" key="1">
    <citation type="submission" date="2018-05" db="EMBL/GenBank/DDBJ databases">
        <authorList>
            <person name="Lanie J.A."/>
            <person name="Ng W.-L."/>
            <person name="Kazmierczak K.M."/>
            <person name="Andrzejewski T.M."/>
            <person name="Davidsen T.M."/>
            <person name="Wayne K.J."/>
            <person name="Tettelin H."/>
            <person name="Glass J.I."/>
            <person name="Rusch D."/>
            <person name="Podicherti R."/>
            <person name="Tsui H.-C.T."/>
            <person name="Winkler M.E."/>
        </authorList>
    </citation>
    <scope>NUCLEOTIDE SEQUENCE</scope>
</reference>
<protein>
    <submittedName>
        <fullName evidence="1">Uncharacterized protein</fullName>
    </submittedName>
</protein>
<dbReference type="AlphaFoldDB" id="A0A382FM00"/>
<evidence type="ECO:0000313" key="1">
    <source>
        <dbReference type="EMBL" id="SVB64108.1"/>
    </source>
</evidence>
<proteinExistence type="predicted"/>
<accession>A0A382FM00</accession>
<sequence>MAVGVLHRVLDGASDRRLIESLYRGTDYRSVISRASSMGVPFLETDSYGSS</sequence>
<name>A0A382FM00_9ZZZZ</name>
<gene>
    <name evidence="1" type="ORF">METZ01_LOCUS216962</name>
</gene>
<dbReference type="EMBL" id="UINC01050761">
    <property type="protein sequence ID" value="SVB64108.1"/>
    <property type="molecule type" value="Genomic_DNA"/>
</dbReference>